<dbReference type="EMBL" id="KN042429">
    <property type="protein sequence ID" value="KFH63007.1"/>
    <property type="molecule type" value="Genomic_DNA"/>
</dbReference>
<dbReference type="OrthoDB" id="2326748at2759"/>
<evidence type="ECO:0000256" key="1">
    <source>
        <dbReference type="SAM" id="SignalP"/>
    </source>
</evidence>
<sequence length="118" mass="12534">MKAALFGIFMVCCATAHAACGNGVYTGNGVPCSDTIDIEFDINLDGATYAYCDDANKKDWGDSTTPGSFNWCRTELIESSRRNPGRTSGICNSNDEQCNGARAYCTQLGGTYRAGTGC</sequence>
<dbReference type="Proteomes" id="UP000243308">
    <property type="component" value="Unassembled WGS sequence"/>
</dbReference>
<proteinExistence type="predicted"/>
<gene>
    <name evidence="2" type="ORF">MVEG_11045</name>
</gene>
<evidence type="ECO:0000313" key="2">
    <source>
        <dbReference type="EMBL" id="KFH63007.1"/>
    </source>
</evidence>
<evidence type="ECO:0000313" key="3">
    <source>
        <dbReference type="Proteomes" id="UP000243308"/>
    </source>
</evidence>
<reference evidence="2 3" key="1">
    <citation type="submission" date="2011-02" db="EMBL/GenBank/DDBJ databases">
        <title>The Genome Sequence of Mortierella verticillata NRRL 6337.</title>
        <authorList>
            <consortium name="The Broad Institute Genome Sequencing Platform"/>
            <person name="Russ C."/>
            <person name="Cuomo C."/>
            <person name="Burger G."/>
            <person name="Gray M.W."/>
            <person name="Holland P.W.H."/>
            <person name="King N."/>
            <person name="Lang F.B.F."/>
            <person name="Roger A.J."/>
            <person name="Ruiz-Trillo I."/>
            <person name="Young S.K."/>
            <person name="Zeng Q."/>
            <person name="Gargeya S."/>
            <person name="Alvarado L."/>
            <person name="Berlin A."/>
            <person name="Chapman S.B."/>
            <person name="Chen Z."/>
            <person name="Freedman E."/>
            <person name="Gellesch M."/>
            <person name="Goldberg J."/>
            <person name="Griggs A."/>
            <person name="Gujja S."/>
            <person name="Heilman E."/>
            <person name="Heiman D."/>
            <person name="Howarth C."/>
            <person name="Mehta T."/>
            <person name="Neiman D."/>
            <person name="Pearson M."/>
            <person name="Roberts A."/>
            <person name="Saif S."/>
            <person name="Shea T."/>
            <person name="Shenoy N."/>
            <person name="Sisk P."/>
            <person name="Stolte C."/>
            <person name="Sykes S."/>
            <person name="White J."/>
            <person name="Yandava C."/>
            <person name="Haas B."/>
            <person name="Nusbaum C."/>
            <person name="Birren B."/>
        </authorList>
    </citation>
    <scope>NUCLEOTIDE SEQUENCE [LARGE SCALE GENOMIC DNA]</scope>
    <source>
        <strain evidence="2 3">NRRL 6337</strain>
    </source>
</reference>
<organism evidence="2 3">
    <name type="scientific">Podila verticillata NRRL 6337</name>
    <dbReference type="NCBI Taxonomy" id="1069443"/>
    <lineage>
        <taxon>Eukaryota</taxon>
        <taxon>Fungi</taxon>
        <taxon>Fungi incertae sedis</taxon>
        <taxon>Mucoromycota</taxon>
        <taxon>Mortierellomycotina</taxon>
        <taxon>Mortierellomycetes</taxon>
        <taxon>Mortierellales</taxon>
        <taxon>Mortierellaceae</taxon>
        <taxon>Podila</taxon>
    </lineage>
</organism>
<accession>A0A086TM30</accession>
<dbReference type="AlphaFoldDB" id="A0A086TM30"/>
<keyword evidence="1" id="KW-0732">Signal</keyword>
<feature type="signal peptide" evidence="1">
    <location>
        <begin position="1"/>
        <end position="18"/>
    </location>
</feature>
<feature type="chain" id="PRO_5001815866" evidence="1">
    <location>
        <begin position="19"/>
        <end position="118"/>
    </location>
</feature>
<protein>
    <submittedName>
        <fullName evidence="2">Uncharacterized protein</fullName>
    </submittedName>
</protein>
<name>A0A086TM30_9FUNG</name>
<keyword evidence="3" id="KW-1185">Reference proteome</keyword>